<gene>
    <name evidence="1" type="ORF">SMSRO_SF011370</name>
</gene>
<comment type="caution">
    <text evidence="1">The sequence shown here is derived from an EMBL/GenBank/DDBJ whole genome shotgun (WGS) entry which is preliminary data.</text>
</comment>
<dbReference type="AlphaFoldDB" id="A0A2P6FCZ2"/>
<reference evidence="1 2" key="1">
    <citation type="journal article" date="2015" name="MBio">
        <title>Genome sequence of the Drosophila melanogaster male-killing Spiroplasma strain MSRO endosymbiont.</title>
        <authorList>
            <person name="Paredes J.C."/>
            <person name="Herren J.K."/>
            <person name="Schupfer F."/>
            <person name="Marin R."/>
            <person name="Claverol S."/>
            <person name="Kuo C.H."/>
            <person name="Lemaitre B."/>
            <person name="Beven L."/>
        </authorList>
    </citation>
    <scope>NUCLEOTIDE SEQUENCE [LARGE SCALE GENOMIC DNA]</scope>
    <source>
        <strain evidence="1 2">MSRO</strain>
    </source>
</reference>
<dbReference type="OrthoDB" id="387392at2"/>
<evidence type="ECO:0000313" key="2">
    <source>
        <dbReference type="Proteomes" id="UP000031565"/>
    </source>
</evidence>
<sequence length="459" mass="51290">MNNFVQPMYLKDLPQQPDKNENLHDYNRYTELFNRYYDESYLKHDLTTNLVLTNTVKPETANSTINQIATMGSTALDMIANQGLAGVLSFVADGNLLSEFLSPTILRFANDLLNQNTLLAFRDAFDDSIYKNMSYQEVLTSGVIGLVNAVNELTGQSQRFDYKDKANLQGDAKNYLDAMHQFGTTIVDVMNNKIAFKFNILNNLTAINEVIRFVRIILTYLDQFDATKSSTWAEINTVRTTTYKLNSKLDFKKMVNDLSVRLTSTNGEGIRSLIAILFQSSEHHQIKANPLANLGFLSKEDLTPVGLSALGKVFINKYMPLEILGSIKIYLGNVVWDLINTISAKETLDDMVAFLSNQLIAGQLPENIKPVIDKIKADPAAINDLFAALYQGDLLGDVLKIILPDSPLAKIKNLETMLNKPLKNWIPANQFTNIIGEKSIVDVVGDLKQAITKPTFVNA</sequence>
<accession>A0A2P6FCZ2</accession>
<dbReference type="STRING" id="2138.SMSRO_v1c10730"/>
<organism evidence="1 2">
    <name type="scientific">Spiroplasma poulsonii</name>
    <dbReference type="NCBI Taxonomy" id="2138"/>
    <lineage>
        <taxon>Bacteria</taxon>
        <taxon>Bacillati</taxon>
        <taxon>Mycoplasmatota</taxon>
        <taxon>Mollicutes</taxon>
        <taxon>Entomoplasmatales</taxon>
        <taxon>Spiroplasmataceae</taxon>
        <taxon>Spiroplasma</taxon>
    </lineage>
</organism>
<name>A0A2P6FCZ2_9MOLU</name>
<dbReference type="Proteomes" id="UP000031565">
    <property type="component" value="Unassembled WGS sequence"/>
</dbReference>
<dbReference type="RefSeq" id="WP_052443491.1">
    <property type="nucleotide sequence ID" value="NZ_CM020866.1"/>
</dbReference>
<protein>
    <submittedName>
        <fullName evidence="1">Uncharacterized protein</fullName>
    </submittedName>
</protein>
<dbReference type="EMBL" id="JTLV02000001">
    <property type="protein sequence ID" value="PQM31320.1"/>
    <property type="molecule type" value="Genomic_DNA"/>
</dbReference>
<keyword evidence="2" id="KW-1185">Reference proteome</keyword>
<evidence type="ECO:0000313" key="1">
    <source>
        <dbReference type="EMBL" id="PQM31320.1"/>
    </source>
</evidence>
<proteinExistence type="predicted"/>